<keyword evidence="1" id="KW-0175">Coiled coil</keyword>
<reference evidence="4" key="1">
    <citation type="submission" date="2021-02" db="EMBL/GenBank/DDBJ databases">
        <title>Psilocybe cubensis genome.</title>
        <authorList>
            <person name="Mckernan K.J."/>
            <person name="Crawford S."/>
            <person name="Trippe A."/>
            <person name="Kane L.T."/>
            <person name="Mclaughlin S."/>
        </authorList>
    </citation>
    <scope>NUCLEOTIDE SEQUENCE [LARGE SCALE GENOMIC DNA]</scope>
    <source>
        <strain evidence="4">MGC-MH-2018</strain>
    </source>
</reference>
<feature type="compositionally biased region" description="Polar residues" evidence="2">
    <location>
        <begin position="421"/>
        <end position="452"/>
    </location>
</feature>
<feature type="transmembrane region" description="Helical" evidence="3">
    <location>
        <begin position="30"/>
        <end position="48"/>
    </location>
</feature>
<feature type="compositionally biased region" description="Low complexity" evidence="2">
    <location>
        <begin position="1181"/>
        <end position="1195"/>
    </location>
</feature>
<feature type="compositionally biased region" description="Polar residues" evidence="2">
    <location>
        <begin position="1274"/>
        <end position="1284"/>
    </location>
</feature>
<feature type="compositionally biased region" description="Polar residues" evidence="2">
    <location>
        <begin position="368"/>
        <end position="389"/>
    </location>
</feature>
<feature type="compositionally biased region" description="Low complexity" evidence="2">
    <location>
        <begin position="463"/>
        <end position="476"/>
    </location>
</feature>
<keyword evidence="3" id="KW-1133">Transmembrane helix</keyword>
<feature type="region of interest" description="Disordered" evidence="2">
    <location>
        <begin position="1"/>
        <end position="23"/>
    </location>
</feature>
<feature type="compositionally biased region" description="Pro residues" evidence="2">
    <location>
        <begin position="679"/>
        <end position="696"/>
    </location>
</feature>
<feature type="compositionally biased region" description="Pro residues" evidence="2">
    <location>
        <begin position="863"/>
        <end position="878"/>
    </location>
</feature>
<feature type="compositionally biased region" description="Polar residues" evidence="2">
    <location>
        <begin position="1242"/>
        <end position="1252"/>
    </location>
</feature>
<gene>
    <name evidence="4" type="ORF">JR316_007553</name>
</gene>
<feature type="region of interest" description="Disordered" evidence="2">
    <location>
        <begin position="58"/>
        <end position="732"/>
    </location>
</feature>
<feature type="compositionally biased region" description="Basic and acidic residues" evidence="2">
    <location>
        <begin position="120"/>
        <end position="134"/>
    </location>
</feature>
<feature type="compositionally biased region" description="Low complexity" evidence="2">
    <location>
        <begin position="803"/>
        <end position="838"/>
    </location>
</feature>
<feature type="region of interest" description="Disordered" evidence="2">
    <location>
        <begin position="803"/>
        <end position="881"/>
    </location>
</feature>
<organism evidence="4">
    <name type="scientific">Psilocybe cubensis</name>
    <name type="common">Psychedelic mushroom</name>
    <name type="synonym">Stropharia cubensis</name>
    <dbReference type="NCBI Taxonomy" id="181762"/>
    <lineage>
        <taxon>Eukaryota</taxon>
        <taxon>Fungi</taxon>
        <taxon>Dikarya</taxon>
        <taxon>Basidiomycota</taxon>
        <taxon>Agaricomycotina</taxon>
        <taxon>Agaricomycetes</taxon>
        <taxon>Agaricomycetidae</taxon>
        <taxon>Agaricales</taxon>
        <taxon>Agaricineae</taxon>
        <taxon>Strophariaceae</taxon>
        <taxon>Psilocybe</taxon>
    </lineage>
</organism>
<evidence type="ECO:0000313" key="4">
    <source>
        <dbReference type="EMBL" id="KAG5167210.1"/>
    </source>
</evidence>
<feature type="compositionally biased region" description="Low complexity" evidence="2">
    <location>
        <begin position="306"/>
        <end position="318"/>
    </location>
</feature>
<feature type="compositionally biased region" description="Low complexity" evidence="2">
    <location>
        <begin position="179"/>
        <end position="193"/>
    </location>
</feature>
<feature type="compositionally biased region" description="Polar residues" evidence="2">
    <location>
        <begin position="492"/>
        <end position="503"/>
    </location>
</feature>
<feature type="compositionally biased region" description="Polar residues" evidence="2">
    <location>
        <begin position="840"/>
        <end position="850"/>
    </location>
</feature>
<feature type="compositionally biased region" description="Basic and acidic residues" evidence="2">
    <location>
        <begin position="142"/>
        <end position="155"/>
    </location>
</feature>
<feature type="compositionally biased region" description="Polar residues" evidence="2">
    <location>
        <begin position="194"/>
        <end position="203"/>
    </location>
</feature>
<feature type="compositionally biased region" description="Low complexity" evidence="2">
    <location>
        <begin position="946"/>
        <end position="959"/>
    </location>
</feature>
<evidence type="ECO:0000256" key="3">
    <source>
        <dbReference type="SAM" id="Phobius"/>
    </source>
</evidence>
<comment type="caution">
    <text evidence="4">The sequence shown here is derived from an EMBL/GenBank/DDBJ whole genome shotgun (WGS) entry which is preliminary data.</text>
</comment>
<feature type="compositionally biased region" description="Basic and acidic residues" evidence="2">
    <location>
        <begin position="1126"/>
        <end position="1138"/>
    </location>
</feature>
<feature type="compositionally biased region" description="Polar residues" evidence="2">
    <location>
        <begin position="593"/>
        <end position="606"/>
    </location>
</feature>
<dbReference type="EMBL" id="JAFIQS010000007">
    <property type="protein sequence ID" value="KAG5167210.1"/>
    <property type="molecule type" value="Genomic_DNA"/>
</dbReference>
<proteinExistence type="predicted"/>
<feature type="compositionally biased region" description="Polar residues" evidence="2">
    <location>
        <begin position="709"/>
        <end position="732"/>
    </location>
</feature>
<feature type="region of interest" description="Disordered" evidence="2">
    <location>
        <begin position="946"/>
        <end position="988"/>
    </location>
</feature>
<evidence type="ECO:0000256" key="2">
    <source>
        <dbReference type="SAM" id="MobiDB-lite"/>
    </source>
</evidence>
<feature type="compositionally biased region" description="Low complexity" evidence="2">
    <location>
        <begin position="390"/>
        <end position="420"/>
    </location>
</feature>
<protein>
    <submittedName>
        <fullName evidence="4">Uncharacterized protein</fullName>
    </submittedName>
</protein>
<feature type="compositionally biased region" description="Low complexity" evidence="2">
    <location>
        <begin position="851"/>
        <end position="862"/>
    </location>
</feature>
<feature type="compositionally biased region" description="Basic and acidic residues" evidence="2">
    <location>
        <begin position="65"/>
        <end position="87"/>
    </location>
</feature>
<dbReference type="OrthoDB" id="3071207at2759"/>
<feature type="region of interest" description="Disordered" evidence="2">
    <location>
        <begin position="1002"/>
        <end position="1094"/>
    </location>
</feature>
<feature type="coiled-coil region" evidence="1">
    <location>
        <begin position="741"/>
        <end position="768"/>
    </location>
</feature>
<name>A0A8H8CJF4_PSICU</name>
<feature type="compositionally biased region" description="Polar residues" evidence="2">
    <location>
        <begin position="103"/>
        <end position="113"/>
    </location>
</feature>
<keyword evidence="3" id="KW-0472">Membrane</keyword>
<feature type="compositionally biased region" description="Low complexity" evidence="2">
    <location>
        <begin position="655"/>
        <end position="676"/>
    </location>
</feature>
<feature type="compositionally biased region" description="Basic and acidic residues" evidence="2">
    <location>
        <begin position="357"/>
        <end position="367"/>
    </location>
</feature>
<feature type="region of interest" description="Disordered" evidence="2">
    <location>
        <begin position="1180"/>
        <end position="1202"/>
    </location>
</feature>
<feature type="compositionally biased region" description="Low complexity" evidence="2">
    <location>
        <begin position="1002"/>
        <end position="1022"/>
    </location>
</feature>
<keyword evidence="3" id="KW-0812">Transmembrane</keyword>
<feature type="compositionally biased region" description="Low complexity" evidence="2">
    <location>
        <begin position="569"/>
        <end position="592"/>
    </location>
</feature>
<sequence>MQDGDHDALHLPILGDSSTGASQGETNNRLLVVATLAAIVLAGSAIVYRTRPLYSLIGPTQSDSGPKDAAQKVKEVEGSQGEEKGAERVQGASSGGGFETGTGVHNGSSSSLVPGSPARMADEFDTKESKSSRSKDRRRRGKDPLKEILKSEKKSKGLGSPTISAKDPSFAKSPAGKDPSSPSSPMSSLFSDSQLTRTDNAKNNKTRRVPQREKSNIGPDDTMSQAQGSAPGSTSVTLSRGTSESIPTSENLQKQYPNDRHDSPSSSSPSSQPLPPSDPNSHPYTTHHNRPPSSLASDDGHGRPLSSMSFSTTSSATSGHFNNVEHHDEVPEWDNNADDTYSTEKRNRTQARLSRLASKDDEADQPHRSSSFPPSTIDNSASYMPSSYATSNSNFTSHSVSSSVSASTETTNAAASTSSSLILSTGEMTPATSPTLSHDSVSLKTILASQGAVQEESDDAHANRASSSLSSHNADSIGVIPTKRMKARKKTSTANMNKGSSHNPWDWDGAGDAPSPSSSHFPEGDSIAENETGKDKETYQKPPRLQQSGASTLKGASFSAVAASRLPASSTHPTSLHSPTSSSFGQSVSGSGLPTSTTAAPGSVNRTSPSLGSESGLTLGELTERDEEEAFTFPTLNPTPPIAGPSRTRPTLSDINNNISNNTSTIYNSSSTSRRAPTPRRPPTPSHNNSTPPPHPSSSSSSSPRLGHTSLNSPTSHSASNGSSMPALSTQTQLASLRGALEAARLREEKNKQEIERYAKEMEILKWENVNWRRGEVELQAHIRHLTHQLQSYAALYASVAPQLPQQQQQPQQPNGTSGTSSPANAGSSASTSANVNGYGPTTGSNSVPATPQTSSSVLSPTPQQPQPSSTQPPPAPTPLHLQQMLSNMQMNGMSSPAAVMSPISISTPPLMNVHPGAPFFPYGMPPQHTPPHPMMIHAQQMQFLQQQQYQQQQQGTAQPSPHQANIFSSIFPPGPPPLMSPHQQHQYSAYIASQQAAASVSTANPYGSGPSSATGSSGSLSPDLTGSPTPGGMNGARRTKTRTQTAGSGMSSRAAWDDTSDGWLGVGGAEEGEDQHVMGGEQAAAGDRLEREEEEYGEVGINSILADAILKRPASIRVRSSSRRGKLDMEKGSDASQEHSASPTDKPEPEQLTEFTFPSLSNLGNVNYRSDVIAVNGGLSSSSSSVASPQVPSPHIHDDTTAVDISSNGQAADEVGAITSNSTTNDTKPLKDEAVELSLESIETTSNSESDTTPRKEAPETNSTNLEHEPCKTQETNGLSVGQ</sequence>
<feature type="compositionally biased region" description="Polar residues" evidence="2">
    <location>
        <begin position="222"/>
        <end position="256"/>
    </location>
</feature>
<feature type="compositionally biased region" description="Polar residues" evidence="2">
    <location>
        <begin position="960"/>
        <end position="969"/>
    </location>
</feature>
<feature type="region of interest" description="Disordered" evidence="2">
    <location>
        <begin position="1241"/>
        <end position="1284"/>
    </location>
</feature>
<feature type="region of interest" description="Disordered" evidence="2">
    <location>
        <begin position="1118"/>
        <end position="1152"/>
    </location>
</feature>
<accession>A0A8H8CJF4</accession>
<feature type="compositionally biased region" description="Low complexity" evidence="2">
    <location>
        <begin position="607"/>
        <end position="621"/>
    </location>
</feature>
<feature type="compositionally biased region" description="Polar residues" evidence="2">
    <location>
        <begin position="1043"/>
        <end position="1052"/>
    </location>
</feature>
<evidence type="ECO:0000256" key="1">
    <source>
        <dbReference type="SAM" id="Coils"/>
    </source>
</evidence>